<evidence type="ECO:0008006" key="7">
    <source>
        <dbReference type="Google" id="ProtNLM"/>
    </source>
</evidence>
<feature type="region of interest" description="Disordered" evidence="2">
    <location>
        <begin position="211"/>
        <end position="274"/>
    </location>
</feature>
<dbReference type="SUPFAM" id="SSF48452">
    <property type="entry name" value="TPR-like"/>
    <property type="match status" value="1"/>
</dbReference>
<dbReference type="eggNOG" id="KOG0548">
    <property type="taxonomic scope" value="Eukaryota"/>
</dbReference>
<dbReference type="OrthoDB" id="2423701at2759"/>
<feature type="domain" description="J" evidence="3">
    <location>
        <begin position="495"/>
        <end position="566"/>
    </location>
</feature>
<dbReference type="Gene3D" id="1.10.287.110">
    <property type="entry name" value="DnaJ domain"/>
    <property type="match status" value="1"/>
</dbReference>
<sequence>MPSSLTTVASYEVSAPSSPFTLKICQGSVLDYTYLPKKIASAIVNAANEEMLGGGGVDGAISKAGGRQLYMDRRDVPEVRPGVRCPTGEARITGPNDSYGSLNTPYVVHAVGPNYHAYAEEEEADELLASAYTSALQCGKRAKLEGIAFCLLSAGIFRGSRTLEEVLRIGLKSICGYEGYDELKEVVVCGFTNNELDALVHICTELGLSNDGHDVAPSEEKKDSDKADGNSKCDEGENREERPKSLEQKDSEPKGGAEESKSESKDEDAREDWEISRDEFKAKADNHFRAKQYPQAIASYADALQLDPTNHIILSNKSGAHLANGEKSKALHDARKCVENAPEWPKGYTRLAAAMESLGRYNEASKTYSKVLNELDSANAAAKKGLETCRARQQKQREEKEREARELQERIDREEAEKREKEEGNASKGPKTEEDDLLDDFFSEVEQVSEKKPKKVDTKPGDTTKRIKEQLKDLGTSTQEIDRLLEVNYEWKNLNPFYVLGIPHQIDDDSVISTRYRALSLLVHPDKCLDDPARAKLAFEQVRKAMNQMNDTDKRRHVRALIDEGMKQGKRNWDVEKSKHGMMSAEIEKQGLKNAQSKATMKIFAEIERKRRDVERRKRQYEQRERAQEDEERMKEKQEMEHDKKWKETNRVDKRVGNWRSFQGGKKSKN</sequence>
<feature type="repeat" description="TPR" evidence="1">
    <location>
        <begin position="277"/>
        <end position="310"/>
    </location>
</feature>
<evidence type="ECO:0000259" key="3">
    <source>
        <dbReference type="PROSITE" id="PS50076"/>
    </source>
</evidence>
<dbReference type="SUPFAM" id="SSF46565">
    <property type="entry name" value="Chaperone J-domain"/>
    <property type="match status" value="1"/>
</dbReference>
<protein>
    <recommendedName>
        <fullName evidence="7">Macro domain-containing protein</fullName>
    </recommendedName>
</protein>
<accession>K0SU06</accession>
<dbReference type="InterPro" id="IPR043472">
    <property type="entry name" value="Macro_dom-like"/>
</dbReference>
<name>K0SU06_THAOC</name>
<dbReference type="InterPro" id="IPR001623">
    <property type="entry name" value="DnaJ_domain"/>
</dbReference>
<dbReference type="Gene3D" id="3.40.220.10">
    <property type="entry name" value="Leucine Aminopeptidase, subunit E, domain 1"/>
    <property type="match status" value="1"/>
</dbReference>
<feature type="compositionally biased region" description="Basic and acidic residues" evidence="2">
    <location>
        <begin position="386"/>
        <end position="425"/>
    </location>
</feature>
<dbReference type="InterPro" id="IPR011990">
    <property type="entry name" value="TPR-like_helical_dom_sf"/>
</dbReference>
<dbReference type="SUPFAM" id="SSF52949">
    <property type="entry name" value="Macro domain-like"/>
    <property type="match status" value="1"/>
</dbReference>
<evidence type="ECO:0000259" key="4">
    <source>
        <dbReference type="PROSITE" id="PS51154"/>
    </source>
</evidence>
<dbReference type="InterPro" id="IPR019734">
    <property type="entry name" value="TPR_rpt"/>
</dbReference>
<dbReference type="GO" id="GO:0005634">
    <property type="term" value="C:nucleus"/>
    <property type="evidence" value="ECO:0007669"/>
    <property type="project" value="TreeGrafter"/>
</dbReference>
<gene>
    <name evidence="5" type="ORF">THAOC_08818</name>
</gene>
<dbReference type="Pfam" id="PF01661">
    <property type="entry name" value="Macro"/>
    <property type="match status" value="1"/>
</dbReference>
<dbReference type="PANTHER" id="PTHR15606:SF4">
    <property type="entry name" value="DNAJ HOMOLOG SUBFAMILY C MEMBER 8"/>
    <property type="match status" value="1"/>
</dbReference>
<dbReference type="Pfam" id="PF00226">
    <property type="entry name" value="DnaJ"/>
    <property type="match status" value="1"/>
</dbReference>
<keyword evidence="6" id="KW-1185">Reference proteome</keyword>
<comment type="caution">
    <text evidence="5">The sequence shown here is derived from an EMBL/GenBank/DDBJ whole genome shotgun (WGS) entry which is preliminary data.</text>
</comment>
<proteinExistence type="predicted"/>
<dbReference type="eggNOG" id="KOG2633">
    <property type="taxonomic scope" value="Eukaryota"/>
</dbReference>
<feature type="domain" description="Macro" evidence="4">
    <location>
        <begin position="9"/>
        <end position="207"/>
    </location>
</feature>
<dbReference type="SMART" id="SM00028">
    <property type="entry name" value="TPR"/>
    <property type="match status" value="3"/>
</dbReference>
<dbReference type="EMBL" id="AGNL01009421">
    <property type="protein sequence ID" value="EJK69883.1"/>
    <property type="molecule type" value="Genomic_DNA"/>
</dbReference>
<evidence type="ECO:0000313" key="5">
    <source>
        <dbReference type="EMBL" id="EJK69883.1"/>
    </source>
</evidence>
<dbReference type="CDD" id="cd06257">
    <property type="entry name" value="DnaJ"/>
    <property type="match status" value="1"/>
</dbReference>
<evidence type="ECO:0000313" key="6">
    <source>
        <dbReference type="Proteomes" id="UP000266841"/>
    </source>
</evidence>
<feature type="region of interest" description="Disordered" evidence="2">
    <location>
        <begin position="613"/>
        <end position="670"/>
    </location>
</feature>
<dbReference type="PANTHER" id="PTHR15606">
    <property type="entry name" value="DNAJ HOMOLOG SUBFAMILY C MEMBER 8/LIPOPOLYSACCHARIDE SPECIFIC RESPONSE-7-RELATED"/>
    <property type="match status" value="1"/>
</dbReference>
<dbReference type="InterPro" id="IPR042858">
    <property type="entry name" value="DNAJC8"/>
</dbReference>
<dbReference type="eggNOG" id="KOG1150">
    <property type="taxonomic scope" value="Eukaryota"/>
</dbReference>
<dbReference type="Proteomes" id="UP000266841">
    <property type="component" value="Unassembled WGS sequence"/>
</dbReference>
<dbReference type="PROSITE" id="PS50076">
    <property type="entry name" value="DNAJ_2"/>
    <property type="match status" value="1"/>
</dbReference>
<dbReference type="AlphaFoldDB" id="K0SU06"/>
<organism evidence="5 6">
    <name type="scientific">Thalassiosira oceanica</name>
    <name type="common">Marine diatom</name>
    <dbReference type="NCBI Taxonomy" id="159749"/>
    <lineage>
        <taxon>Eukaryota</taxon>
        <taxon>Sar</taxon>
        <taxon>Stramenopiles</taxon>
        <taxon>Ochrophyta</taxon>
        <taxon>Bacillariophyta</taxon>
        <taxon>Coscinodiscophyceae</taxon>
        <taxon>Thalassiosirophycidae</taxon>
        <taxon>Thalassiosirales</taxon>
        <taxon>Thalassiosiraceae</taxon>
        <taxon>Thalassiosira</taxon>
    </lineage>
</organism>
<dbReference type="SMART" id="SM00506">
    <property type="entry name" value="A1pp"/>
    <property type="match status" value="1"/>
</dbReference>
<dbReference type="PROSITE" id="PS50005">
    <property type="entry name" value="TPR"/>
    <property type="match status" value="1"/>
</dbReference>
<reference evidence="5 6" key="1">
    <citation type="journal article" date="2012" name="Genome Biol.">
        <title>Genome and low-iron response of an oceanic diatom adapted to chronic iron limitation.</title>
        <authorList>
            <person name="Lommer M."/>
            <person name="Specht M."/>
            <person name="Roy A.S."/>
            <person name="Kraemer L."/>
            <person name="Andreson R."/>
            <person name="Gutowska M.A."/>
            <person name="Wolf J."/>
            <person name="Bergner S.V."/>
            <person name="Schilhabel M.B."/>
            <person name="Klostermeier U.C."/>
            <person name="Beiko R.G."/>
            <person name="Rosenstiel P."/>
            <person name="Hippler M."/>
            <person name="Laroche J."/>
        </authorList>
    </citation>
    <scope>NUCLEOTIDE SEQUENCE [LARGE SCALE GENOMIC DNA]</scope>
    <source>
        <strain evidence="5 6">CCMP1005</strain>
    </source>
</reference>
<feature type="compositionally biased region" description="Basic and acidic residues" evidence="2">
    <location>
        <begin position="613"/>
        <end position="656"/>
    </location>
</feature>
<dbReference type="Gene3D" id="1.25.40.10">
    <property type="entry name" value="Tetratricopeptide repeat domain"/>
    <property type="match status" value="1"/>
</dbReference>
<dbReference type="InterPro" id="IPR002589">
    <property type="entry name" value="Macro_dom"/>
</dbReference>
<keyword evidence="1" id="KW-0802">TPR repeat</keyword>
<dbReference type="PROSITE" id="PS51154">
    <property type="entry name" value="MACRO"/>
    <property type="match status" value="1"/>
</dbReference>
<dbReference type="InterPro" id="IPR036869">
    <property type="entry name" value="J_dom_sf"/>
</dbReference>
<feature type="region of interest" description="Disordered" evidence="2">
    <location>
        <begin position="386"/>
        <end position="437"/>
    </location>
</feature>
<evidence type="ECO:0000256" key="1">
    <source>
        <dbReference type="PROSITE-ProRule" id="PRU00339"/>
    </source>
</evidence>
<dbReference type="SMART" id="SM00271">
    <property type="entry name" value="DnaJ"/>
    <property type="match status" value="1"/>
</dbReference>
<evidence type="ECO:0000256" key="2">
    <source>
        <dbReference type="SAM" id="MobiDB-lite"/>
    </source>
</evidence>